<evidence type="ECO:0000313" key="1">
    <source>
        <dbReference type="EMBL" id="QDV22354.1"/>
    </source>
</evidence>
<evidence type="ECO:0000313" key="2">
    <source>
        <dbReference type="Proteomes" id="UP000318017"/>
    </source>
</evidence>
<dbReference type="Proteomes" id="UP000318017">
    <property type="component" value="Chromosome"/>
</dbReference>
<reference evidence="1 2" key="1">
    <citation type="submission" date="2019-02" db="EMBL/GenBank/DDBJ databases">
        <title>Deep-cultivation of Planctomycetes and their phenomic and genomic characterization uncovers novel biology.</title>
        <authorList>
            <person name="Wiegand S."/>
            <person name="Jogler M."/>
            <person name="Boedeker C."/>
            <person name="Pinto D."/>
            <person name="Vollmers J."/>
            <person name="Rivas-Marin E."/>
            <person name="Kohn T."/>
            <person name="Peeters S.H."/>
            <person name="Heuer A."/>
            <person name="Rast P."/>
            <person name="Oberbeckmann S."/>
            <person name="Bunk B."/>
            <person name="Jeske O."/>
            <person name="Meyerdierks A."/>
            <person name="Storesund J.E."/>
            <person name="Kallscheuer N."/>
            <person name="Luecker S."/>
            <person name="Lage O.M."/>
            <person name="Pohl T."/>
            <person name="Merkel B.J."/>
            <person name="Hornburger P."/>
            <person name="Mueller R.-W."/>
            <person name="Bruemmer F."/>
            <person name="Labrenz M."/>
            <person name="Spormann A.M."/>
            <person name="Op den Camp H."/>
            <person name="Overmann J."/>
            <person name="Amann R."/>
            <person name="Jetten M.S.M."/>
            <person name="Mascher T."/>
            <person name="Medema M.H."/>
            <person name="Devos D.P."/>
            <person name="Kaster A.-K."/>
            <person name="Ovreas L."/>
            <person name="Rohde M."/>
            <person name="Galperin M.Y."/>
            <person name="Jogler C."/>
        </authorList>
    </citation>
    <scope>NUCLEOTIDE SEQUENCE [LARGE SCALE GENOMIC DNA]</scope>
    <source>
        <strain evidence="1 2">Q31a</strain>
    </source>
</reference>
<proteinExistence type="predicted"/>
<gene>
    <name evidence="1" type="ORF">Q31a_06380</name>
</gene>
<accession>A0A518G1D5</accession>
<dbReference type="AlphaFoldDB" id="A0A518G1D5"/>
<protein>
    <submittedName>
        <fullName evidence="1">Uncharacterized protein</fullName>
    </submittedName>
</protein>
<sequence>MCNVGSCLPSLGNLSNLRPLDVLAAVGSARLLGANGYSAKRGKCGRSVGARRSSIFAKTEAAVHSTSGSYSVLSRASLPQSLF</sequence>
<organism evidence="1 2">
    <name type="scientific">Aureliella helgolandensis</name>
    <dbReference type="NCBI Taxonomy" id="2527968"/>
    <lineage>
        <taxon>Bacteria</taxon>
        <taxon>Pseudomonadati</taxon>
        <taxon>Planctomycetota</taxon>
        <taxon>Planctomycetia</taxon>
        <taxon>Pirellulales</taxon>
        <taxon>Pirellulaceae</taxon>
        <taxon>Aureliella</taxon>
    </lineage>
</organism>
<keyword evidence="2" id="KW-1185">Reference proteome</keyword>
<dbReference type="EMBL" id="CP036298">
    <property type="protein sequence ID" value="QDV22354.1"/>
    <property type="molecule type" value="Genomic_DNA"/>
</dbReference>
<dbReference type="KEGG" id="ahel:Q31a_06380"/>
<name>A0A518G1D5_9BACT</name>